<dbReference type="SUPFAM" id="SSF48452">
    <property type="entry name" value="TPR-like"/>
    <property type="match status" value="1"/>
</dbReference>
<dbReference type="Pfam" id="PF02518">
    <property type="entry name" value="HATPase_c"/>
    <property type="match status" value="1"/>
</dbReference>
<keyword evidence="7" id="KW-0067">ATP-binding</keyword>
<keyword evidence="11" id="KW-1185">Reference proteome</keyword>
<evidence type="ECO:0000259" key="9">
    <source>
        <dbReference type="PROSITE" id="PS50109"/>
    </source>
</evidence>
<dbReference type="AlphaFoldDB" id="A0A4Q9BA31"/>
<dbReference type="EMBL" id="SEWY01000004">
    <property type="protein sequence ID" value="TBH72087.1"/>
    <property type="molecule type" value="Genomic_DNA"/>
</dbReference>
<dbReference type="GO" id="GO:0005524">
    <property type="term" value="F:ATP binding"/>
    <property type="evidence" value="ECO:0007669"/>
    <property type="project" value="UniProtKB-KW"/>
</dbReference>
<feature type="domain" description="Histidine kinase" evidence="9">
    <location>
        <begin position="473"/>
        <end position="661"/>
    </location>
</feature>
<keyword evidence="8" id="KW-0472">Membrane</keyword>
<evidence type="ECO:0000313" key="11">
    <source>
        <dbReference type="Proteomes" id="UP000293583"/>
    </source>
</evidence>
<evidence type="ECO:0000256" key="6">
    <source>
        <dbReference type="ARBA" id="ARBA00022777"/>
    </source>
</evidence>
<evidence type="ECO:0000313" key="10">
    <source>
        <dbReference type="EMBL" id="TBH72087.1"/>
    </source>
</evidence>
<dbReference type="Gene3D" id="1.25.40.10">
    <property type="entry name" value="Tetratricopeptide repeat domain"/>
    <property type="match status" value="1"/>
</dbReference>
<keyword evidence="5" id="KW-0547">Nucleotide-binding</keyword>
<keyword evidence="8" id="KW-1133">Transmembrane helix</keyword>
<sequence>MFWMNVRLRFLFLGCLLFVFSIYVVDAQVVSRQKQGQMRELNALANSQTREASLRMLAIWDSLNTNHHNLIYHLVPISFWEKSLEKKIRLSIQDKEEEIRLKAAYALAHVYYVQLKIKETAPLIDFLYSHKKQLTRKQYGSVLIKKEEIHRFYKDIAKAVKVRNERVENGFIKTYWELYFAAGLYNEAIQDFKSFEKLPEWPFRNRMMYFVHLGDMYFESKQLDSAFHYYRIGLKEVDIYLDKIKRKEIIEEGNFPYWRGWFTGLMANCLVEKEQYARARPMLDYYLKMSPADQRINSLIPLSICYFHLGEIEKGKVYLDSAQVLLQPTMYGPNEFKFLKAKSDYFKAKNEMDSAYLFLEAYNKKKGLYEAGLLKNQSLLLLGRMEIDKRRTELKLTQKDLIKTKEDSSLQKKQLFLSLVGLVLLAISTALILINYRQKSRSKNIIEKKNIELAAFAEINLRKSQHNEQLVKELHHRVKNNLQNIYSLLNIQKRRIVDEETKDFVTSIQNRINSMAVVHESLYSDDTRDSVNFEHYVKNLVDHIKLTYEKEDQRISLSYTIDSVQLSLEKIILLGLIINESVSNAYKYLTSEQGNQLFISLEVAADTCTLTIWDDGPGFDPKAVNRTSLGLKLIQMMVVQLEASYSMSSEKGVEHRIQFKV</sequence>
<dbReference type="Proteomes" id="UP000293583">
    <property type="component" value="Unassembled WGS sequence"/>
</dbReference>
<gene>
    <name evidence="10" type="ORF">EWU20_09705</name>
</gene>
<reference evidence="10 11" key="1">
    <citation type="submission" date="2019-02" db="EMBL/GenBank/DDBJ databases">
        <title>Genome of a new Bacteroidetes strain.</title>
        <authorList>
            <person name="Pitt A."/>
        </authorList>
    </citation>
    <scope>NUCLEOTIDE SEQUENCE [LARGE SCALE GENOMIC DNA]</scope>
    <source>
        <strain evidence="10 11">103A-SOEBACH</strain>
    </source>
</reference>
<protein>
    <recommendedName>
        <fullName evidence="2">histidine kinase</fullName>
        <ecNumber evidence="2">2.7.13.3</ecNumber>
    </recommendedName>
</protein>
<accession>A0A4Q9BA31</accession>
<keyword evidence="4" id="KW-0808">Transferase</keyword>
<organism evidence="10 11">
    <name type="scientific">Aquirufa antheringensis</name>
    <dbReference type="NCBI Taxonomy" id="2516559"/>
    <lineage>
        <taxon>Bacteria</taxon>
        <taxon>Pseudomonadati</taxon>
        <taxon>Bacteroidota</taxon>
        <taxon>Cytophagia</taxon>
        <taxon>Cytophagales</taxon>
        <taxon>Flectobacillaceae</taxon>
        <taxon>Aquirufa</taxon>
    </lineage>
</organism>
<keyword evidence="6 10" id="KW-0418">Kinase</keyword>
<comment type="caution">
    <text evidence="10">The sequence shown here is derived from an EMBL/GenBank/DDBJ whole genome shotgun (WGS) entry which is preliminary data.</text>
</comment>
<proteinExistence type="predicted"/>
<evidence type="ECO:0000256" key="7">
    <source>
        <dbReference type="ARBA" id="ARBA00022840"/>
    </source>
</evidence>
<feature type="transmembrane region" description="Helical" evidence="8">
    <location>
        <begin position="415"/>
        <end position="436"/>
    </location>
</feature>
<evidence type="ECO:0000256" key="8">
    <source>
        <dbReference type="SAM" id="Phobius"/>
    </source>
</evidence>
<dbReference type="InterPro" id="IPR003594">
    <property type="entry name" value="HATPase_dom"/>
</dbReference>
<evidence type="ECO:0000256" key="1">
    <source>
        <dbReference type="ARBA" id="ARBA00000085"/>
    </source>
</evidence>
<dbReference type="InterPro" id="IPR011990">
    <property type="entry name" value="TPR-like_helical_dom_sf"/>
</dbReference>
<evidence type="ECO:0000256" key="3">
    <source>
        <dbReference type="ARBA" id="ARBA00022553"/>
    </source>
</evidence>
<dbReference type="InterPro" id="IPR011495">
    <property type="entry name" value="Sig_transdc_His_kin_sub2_dim/P"/>
</dbReference>
<dbReference type="EC" id="2.7.13.3" evidence="2"/>
<dbReference type="PANTHER" id="PTHR41523:SF8">
    <property type="entry name" value="ETHYLENE RESPONSE SENSOR PROTEIN"/>
    <property type="match status" value="1"/>
</dbReference>
<dbReference type="SUPFAM" id="SSF55874">
    <property type="entry name" value="ATPase domain of HSP90 chaperone/DNA topoisomerase II/histidine kinase"/>
    <property type="match status" value="1"/>
</dbReference>
<dbReference type="Pfam" id="PF07568">
    <property type="entry name" value="HisKA_2"/>
    <property type="match status" value="1"/>
</dbReference>
<dbReference type="PROSITE" id="PS50109">
    <property type="entry name" value="HIS_KIN"/>
    <property type="match status" value="1"/>
</dbReference>
<dbReference type="PANTHER" id="PTHR41523">
    <property type="entry name" value="TWO-COMPONENT SYSTEM SENSOR PROTEIN"/>
    <property type="match status" value="1"/>
</dbReference>
<evidence type="ECO:0000256" key="2">
    <source>
        <dbReference type="ARBA" id="ARBA00012438"/>
    </source>
</evidence>
<keyword evidence="3" id="KW-0597">Phosphoprotein</keyword>
<dbReference type="InterPro" id="IPR005467">
    <property type="entry name" value="His_kinase_dom"/>
</dbReference>
<name>A0A4Q9BA31_9BACT</name>
<dbReference type="InterPro" id="IPR036890">
    <property type="entry name" value="HATPase_C_sf"/>
</dbReference>
<dbReference type="GO" id="GO:0004673">
    <property type="term" value="F:protein histidine kinase activity"/>
    <property type="evidence" value="ECO:0007669"/>
    <property type="project" value="UniProtKB-EC"/>
</dbReference>
<comment type="catalytic activity">
    <reaction evidence="1">
        <text>ATP + protein L-histidine = ADP + protein N-phospho-L-histidine.</text>
        <dbReference type="EC" id="2.7.13.3"/>
    </reaction>
</comment>
<keyword evidence="8" id="KW-0812">Transmembrane</keyword>
<evidence type="ECO:0000256" key="4">
    <source>
        <dbReference type="ARBA" id="ARBA00022679"/>
    </source>
</evidence>
<evidence type="ECO:0000256" key="5">
    <source>
        <dbReference type="ARBA" id="ARBA00022741"/>
    </source>
</evidence>
<dbReference type="Gene3D" id="3.30.450.20">
    <property type="entry name" value="PAS domain"/>
    <property type="match status" value="1"/>
</dbReference>
<dbReference type="Gene3D" id="3.30.565.10">
    <property type="entry name" value="Histidine kinase-like ATPase, C-terminal domain"/>
    <property type="match status" value="1"/>
</dbReference>